<dbReference type="Gene3D" id="3.40.50.720">
    <property type="entry name" value="NAD(P)-binding Rossmann-like Domain"/>
    <property type="match status" value="2"/>
</dbReference>
<dbReference type="EMBL" id="RBIG01000002">
    <property type="protein sequence ID" value="RKQ69841.1"/>
    <property type="molecule type" value="Genomic_DNA"/>
</dbReference>
<accession>A0A420WFS8</accession>
<dbReference type="RefSeq" id="WP_121219269.1">
    <property type="nucleotide sequence ID" value="NZ_RBIG01000002.1"/>
</dbReference>
<dbReference type="SUPFAM" id="SSF51735">
    <property type="entry name" value="NAD(P)-binding Rossmann-fold domains"/>
    <property type="match status" value="1"/>
</dbReference>
<name>A0A420WFS8_9PROT</name>
<keyword evidence="2" id="KW-0520">NAD</keyword>
<proteinExistence type="predicted"/>
<protein>
    <submittedName>
        <fullName evidence="4">Phosphoglycerate dehydrogenase-like enzyme</fullName>
    </submittedName>
</protein>
<dbReference type="GO" id="GO:0016491">
    <property type="term" value="F:oxidoreductase activity"/>
    <property type="evidence" value="ECO:0007669"/>
    <property type="project" value="UniProtKB-KW"/>
</dbReference>
<dbReference type="GO" id="GO:0051287">
    <property type="term" value="F:NAD binding"/>
    <property type="evidence" value="ECO:0007669"/>
    <property type="project" value="InterPro"/>
</dbReference>
<dbReference type="PANTHER" id="PTHR43333:SF1">
    <property type="entry name" value="D-ISOMER SPECIFIC 2-HYDROXYACID DEHYDROGENASE NAD-BINDING DOMAIN-CONTAINING PROTEIN"/>
    <property type="match status" value="1"/>
</dbReference>
<evidence type="ECO:0000259" key="3">
    <source>
        <dbReference type="Pfam" id="PF02826"/>
    </source>
</evidence>
<reference evidence="4 5" key="1">
    <citation type="submission" date="2018-10" db="EMBL/GenBank/DDBJ databases">
        <title>Comparative analysis of microorganisms from saline springs in Andes Mountain Range, Colombia.</title>
        <authorList>
            <person name="Rubin E."/>
        </authorList>
    </citation>
    <scope>NUCLEOTIDE SEQUENCE [LARGE SCALE GENOMIC DNA]</scope>
    <source>
        <strain evidence="4 5">USBA 36</strain>
    </source>
</reference>
<comment type="caution">
    <text evidence="4">The sequence shown here is derived from an EMBL/GenBank/DDBJ whole genome shotgun (WGS) entry which is preliminary data.</text>
</comment>
<evidence type="ECO:0000256" key="2">
    <source>
        <dbReference type="ARBA" id="ARBA00023027"/>
    </source>
</evidence>
<dbReference type="OrthoDB" id="9793626at2"/>
<gene>
    <name evidence="4" type="ORF">BCL74_1774</name>
</gene>
<dbReference type="PANTHER" id="PTHR43333">
    <property type="entry name" value="2-HACID_DH_C DOMAIN-CONTAINING PROTEIN"/>
    <property type="match status" value="1"/>
</dbReference>
<feature type="domain" description="D-isomer specific 2-hydroxyacid dehydrogenase NAD-binding" evidence="3">
    <location>
        <begin position="126"/>
        <end position="298"/>
    </location>
</feature>
<keyword evidence="1" id="KW-0560">Oxidoreductase</keyword>
<dbReference type="InterPro" id="IPR036291">
    <property type="entry name" value="NAD(P)-bd_dom_sf"/>
</dbReference>
<dbReference type="InterPro" id="IPR006140">
    <property type="entry name" value="D-isomer_DH_NAD-bd"/>
</dbReference>
<sequence length="336" mass="36862">MPKAVKEGRRVRLYVESLTRQPEVFHITPERYARVAARLPEIAARIDPVLSFDGAKFAENVETAEVMVGWEFDRMAVRGRADNLALVHITGAGLDHLRPFDWLPPGAKLTNNSGVHGEKAGEFAFMSVLMLNNRMPQLINSQAARKWDRAFASVSAGKVLLVVGVGHMGAEVARYAHRNGLTVLGIRRSGKASRYVHKMGTPDRLAEFLPLADFVVVTAPAVEETKHLIGAAELALMKDTAGLVNMARAHLVDYAALSQVLESGRLSGAILDVFSPEPLPADSPLWGVPRMILTPHCSSDDAELYAEKTLELVFRNIDRLLGGRKLKNVVDLTRGY</sequence>
<dbReference type="SUPFAM" id="SSF52283">
    <property type="entry name" value="Formate/glycerate dehydrogenase catalytic domain-like"/>
    <property type="match status" value="1"/>
</dbReference>
<dbReference type="Pfam" id="PF02826">
    <property type="entry name" value="2-Hacid_dh_C"/>
    <property type="match status" value="1"/>
</dbReference>
<evidence type="ECO:0000313" key="5">
    <source>
        <dbReference type="Proteomes" id="UP000277424"/>
    </source>
</evidence>
<evidence type="ECO:0000256" key="1">
    <source>
        <dbReference type="ARBA" id="ARBA00023002"/>
    </source>
</evidence>
<dbReference type="AlphaFoldDB" id="A0A420WFS8"/>
<organism evidence="4 5">
    <name type="scientific">Oceanibaculum indicum</name>
    <dbReference type="NCBI Taxonomy" id="526216"/>
    <lineage>
        <taxon>Bacteria</taxon>
        <taxon>Pseudomonadati</taxon>
        <taxon>Pseudomonadota</taxon>
        <taxon>Alphaproteobacteria</taxon>
        <taxon>Rhodospirillales</taxon>
        <taxon>Oceanibaculaceae</taxon>
        <taxon>Oceanibaculum</taxon>
    </lineage>
</organism>
<dbReference type="Proteomes" id="UP000277424">
    <property type="component" value="Unassembled WGS sequence"/>
</dbReference>
<evidence type="ECO:0000313" key="4">
    <source>
        <dbReference type="EMBL" id="RKQ69841.1"/>
    </source>
</evidence>
<dbReference type="CDD" id="cd05300">
    <property type="entry name" value="2-Hacid_dh_1"/>
    <property type="match status" value="1"/>
</dbReference>